<dbReference type="Pfam" id="PF03243">
    <property type="entry name" value="MerB"/>
    <property type="match status" value="1"/>
</dbReference>
<dbReference type="Gene3D" id="3.30.450.410">
    <property type="match status" value="1"/>
</dbReference>
<proteinExistence type="predicted"/>
<evidence type="ECO:0008006" key="3">
    <source>
        <dbReference type="Google" id="ProtNLM"/>
    </source>
</evidence>
<protein>
    <recommendedName>
        <fullName evidence="3">Alkylmercury lyase</fullName>
    </recommendedName>
</protein>
<evidence type="ECO:0000313" key="1">
    <source>
        <dbReference type="EMBL" id="WXB00330.1"/>
    </source>
</evidence>
<sequence length="224" mass="24951">MEGLVHHHVIDAFVRRGYPPTVDEIAAASGIPRERAAEALQRLHEGHGVVLHPGSLDVWMAHPFSASPTAVWVAADDARGWWAPCMWCAFGIAVLAAPNATIHVRLGGENEPADIRLRDGAVVTDHVVHFALPPRDAWTNVVHFCSTVLPFRTADDVARWCERHRLPRGAVISAERTLDLARAWYGRHLDRDWRKWTLHEAQAIFEGAGLTGEFFRIPVTEGTF</sequence>
<reference evidence="1 2" key="1">
    <citation type="submission" date="2021-12" db="EMBL/GenBank/DDBJ databases">
        <title>Discovery of the Pendulisporaceae a myxobacterial family with distinct sporulation behavior and unique specialized metabolism.</title>
        <authorList>
            <person name="Garcia R."/>
            <person name="Popoff A."/>
            <person name="Bader C.D."/>
            <person name="Loehr J."/>
            <person name="Walesch S."/>
            <person name="Walt C."/>
            <person name="Boldt J."/>
            <person name="Bunk B."/>
            <person name="Haeckl F.J.F.P.J."/>
            <person name="Gunesch A.P."/>
            <person name="Birkelbach J."/>
            <person name="Nuebel U."/>
            <person name="Pietschmann T."/>
            <person name="Bach T."/>
            <person name="Mueller R."/>
        </authorList>
    </citation>
    <scope>NUCLEOTIDE SEQUENCE [LARGE SCALE GENOMIC DNA]</scope>
    <source>
        <strain evidence="1 2">MSr12523</strain>
    </source>
</reference>
<dbReference type="InterPro" id="IPR004927">
    <property type="entry name" value="MerB"/>
</dbReference>
<evidence type="ECO:0000313" key="2">
    <source>
        <dbReference type="Proteomes" id="UP001379533"/>
    </source>
</evidence>
<organism evidence="1 2">
    <name type="scientific">Pendulispora brunnea</name>
    <dbReference type="NCBI Taxonomy" id="2905690"/>
    <lineage>
        <taxon>Bacteria</taxon>
        <taxon>Pseudomonadati</taxon>
        <taxon>Myxococcota</taxon>
        <taxon>Myxococcia</taxon>
        <taxon>Myxococcales</taxon>
        <taxon>Sorangiineae</taxon>
        <taxon>Pendulisporaceae</taxon>
        <taxon>Pendulispora</taxon>
    </lineage>
</organism>
<dbReference type="InterPro" id="IPR053717">
    <property type="entry name" value="MerB_lyase_sf"/>
</dbReference>
<keyword evidence="2" id="KW-1185">Reference proteome</keyword>
<name>A0ABZ2KTM5_9BACT</name>
<dbReference type="Proteomes" id="UP001379533">
    <property type="component" value="Chromosome"/>
</dbReference>
<accession>A0ABZ2KTM5</accession>
<dbReference type="RefSeq" id="WP_394850967.1">
    <property type="nucleotide sequence ID" value="NZ_CP089982.1"/>
</dbReference>
<gene>
    <name evidence="1" type="ORF">LZC95_12500</name>
</gene>
<dbReference type="SUPFAM" id="SSF160387">
    <property type="entry name" value="NosL/MerB-like"/>
    <property type="match status" value="1"/>
</dbReference>
<dbReference type="EMBL" id="CP089982">
    <property type="protein sequence ID" value="WXB00330.1"/>
    <property type="molecule type" value="Genomic_DNA"/>
</dbReference>